<keyword evidence="2" id="KW-1185">Reference proteome</keyword>
<reference evidence="1" key="1">
    <citation type="submission" date="2021-01" db="EMBL/GenBank/DDBJ databases">
        <title>Whole genome shotgun sequence of Rhizocola hellebori NBRC 109834.</title>
        <authorList>
            <person name="Komaki H."/>
            <person name="Tamura T."/>
        </authorList>
    </citation>
    <scope>NUCLEOTIDE SEQUENCE</scope>
    <source>
        <strain evidence="1">NBRC 109834</strain>
    </source>
</reference>
<dbReference type="Pfam" id="PF12322">
    <property type="entry name" value="T4_baseplate"/>
    <property type="match status" value="1"/>
</dbReference>
<proteinExistence type="predicted"/>
<dbReference type="RefSeq" id="WP_203910682.1">
    <property type="nucleotide sequence ID" value="NZ_BONY01000031.1"/>
</dbReference>
<name>A0A8J3QA12_9ACTN</name>
<dbReference type="InterPro" id="IPR024364">
    <property type="entry name" value="Baseplate_phage_T4-like"/>
</dbReference>
<evidence type="ECO:0008006" key="3">
    <source>
        <dbReference type="Google" id="ProtNLM"/>
    </source>
</evidence>
<organism evidence="1 2">
    <name type="scientific">Rhizocola hellebori</name>
    <dbReference type="NCBI Taxonomy" id="1392758"/>
    <lineage>
        <taxon>Bacteria</taxon>
        <taxon>Bacillati</taxon>
        <taxon>Actinomycetota</taxon>
        <taxon>Actinomycetes</taxon>
        <taxon>Micromonosporales</taxon>
        <taxon>Micromonosporaceae</taxon>
        <taxon>Rhizocola</taxon>
    </lineage>
</organism>
<comment type="caution">
    <text evidence="1">The sequence shown here is derived from an EMBL/GenBank/DDBJ whole genome shotgun (WGS) entry which is preliminary data.</text>
</comment>
<accession>A0A8J3QA12</accession>
<dbReference type="AlphaFoldDB" id="A0A8J3QA12"/>
<evidence type="ECO:0000313" key="1">
    <source>
        <dbReference type="EMBL" id="GIH06869.1"/>
    </source>
</evidence>
<dbReference type="EMBL" id="BONY01000031">
    <property type="protein sequence ID" value="GIH06869.1"/>
    <property type="molecule type" value="Genomic_DNA"/>
</dbReference>
<protein>
    <recommendedName>
        <fullName evidence="3">Phage baseplate protein</fullName>
    </recommendedName>
</protein>
<dbReference type="Proteomes" id="UP000612899">
    <property type="component" value="Unassembled WGS sequence"/>
</dbReference>
<sequence>MTAVAAQDLLAAWDRLARKQALHWDARNAALLDAFAVPAARDTAGARQAALLQLYAASFGEKLDGVAGCPHCGTEVELNVPVAELVEQMPQPLGPEPLEIDGEAVQWRLPGAEDLAASARCADPAQGAVLLLTRMVGSDGAQLSETARSELARRVAAADPFADITFELTCPQCAASWESPLDIGEFVWAALRSTARRLLGEVDELARAYGWSETQILALSQARRAYYLELVRDE</sequence>
<evidence type="ECO:0000313" key="2">
    <source>
        <dbReference type="Proteomes" id="UP000612899"/>
    </source>
</evidence>
<gene>
    <name evidence="1" type="ORF">Rhe02_49360</name>
</gene>